<feature type="region of interest" description="Disordered" evidence="1">
    <location>
        <begin position="262"/>
        <end position="291"/>
    </location>
</feature>
<dbReference type="SUPFAM" id="SSF50978">
    <property type="entry name" value="WD40 repeat-like"/>
    <property type="match status" value="1"/>
</dbReference>
<dbReference type="Gene3D" id="2.130.10.10">
    <property type="entry name" value="YVTN repeat-like/Quinoprotein amine dehydrogenase"/>
    <property type="match status" value="1"/>
</dbReference>
<feature type="region of interest" description="Disordered" evidence="1">
    <location>
        <begin position="158"/>
        <end position="183"/>
    </location>
</feature>
<dbReference type="PANTHER" id="PTHR24098">
    <property type="entry name" value="OUTER SEGMENT 5"/>
    <property type="match status" value="1"/>
</dbReference>
<evidence type="ECO:0000256" key="1">
    <source>
        <dbReference type="SAM" id="MobiDB-lite"/>
    </source>
</evidence>
<organism evidence="3 4">
    <name type="scientific">Kipferlia bialata</name>
    <dbReference type="NCBI Taxonomy" id="797122"/>
    <lineage>
        <taxon>Eukaryota</taxon>
        <taxon>Metamonada</taxon>
        <taxon>Carpediemonas-like organisms</taxon>
        <taxon>Kipferlia</taxon>
    </lineage>
</organism>
<dbReference type="GO" id="GO:0060271">
    <property type="term" value="P:cilium assembly"/>
    <property type="evidence" value="ECO:0007669"/>
    <property type="project" value="TreeGrafter"/>
</dbReference>
<dbReference type="Proteomes" id="UP000265618">
    <property type="component" value="Unassembled WGS sequence"/>
</dbReference>
<dbReference type="GO" id="GO:0030992">
    <property type="term" value="C:intraciliary transport particle B"/>
    <property type="evidence" value="ECO:0007669"/>
    <property type="project" value="TreeGrafter"/>
</dbReference>
<feature type="compositionally biased region" description="Basic and acidic residues" evidence="1">
    <location>
        <begin position="164"/>
        <end position="180"/>
    </location>
</feature>
<evidence type="ECO:0000313" key="4">
    <source>
        <dbReference type="Proteomes" id="UP000265618"/>
    </source>
</evidence>
<dbReference type="InterPro" id="IPR036322">
    <property type="entry name" value="WD40_repeat_dom_sf"/>
</dbReference>
<evidence type="ECO:0000259" key="2">
    <source>
        <dbReference type="Pfam" id="PF23335"/>
    </source>
</evidence>
<dbReference type="AlphaFoldDB" id="A0A9K3CX95"/>
<dbReference type="EMBL" id="BDIP01000998">
    <property type="protein sequence ID" value="GIQ83314.1"/>
    <property type="molecule type" value="Genomic_DNA"/>
</dbReference>
<feature type="compositionally biased region" description="Low complexity" evidence="1">
    <location>
        <begin position="262"/>
        <end position="288"/>
    </location>
</feature>
<name>A0A9K3CX95_9EUKA</name>
<evidence type="ECO:0000313" key="3">
    <source>
        <dbReference type="EMBL" id="GIQ83314.1"/>
    </source>
</evidence>
<protein>
    <recommendedName>
        <fullName evidence="2">IFT80 second beta-propeller domain-containing protein</fullName>
    </recommendedName>
</protein>
<feature type="domain" description="IFT80 second beta-propeller" evidence="2">
    <location>
        <begin position="332"/>
        <end position="414"/>
    </location>
</feature>
<dbReference type="Pfam" id="PF23335">
    <property type="entry name" value="Beta-prop_IFT80_2nd"/>
    <property type="match status" value="1"/>
</dbReference>
<dbReference type="GO" id="GO:0005929">
    <property type="term" value="C:cilium"/>
    <property type="evidence" value="ECO:0007669"/>
    <property type="project" value="TreeGrafter"/>
</dbReference>
<sequence length="629" mass="64725">MRKICLKSGGLTRVVATVTEAGSVVICDTSGHELVTVGGVSAERERDGDKTKDRESRGLPNVSNLGDCLTCVSVHPAKEEILVGTALGSVICMSSLSGSLLGYYAGVPSGSVTCLAHSPLGYAAVGSVGKVGILHCVGGVVKHGYVEMEQTRPNEVMFNVTAPGDDRDTKSDTKGEREEAVGSGAFTTNGPIVAMAGGFGALYASTGTSLYCWSPPCEAYPVVYNETSVSSAWIASPASSTDRAGGKGISDYPSSPGLSLDSGSGLFSQRASSVSASGNSGSSKSTQSMPPRFMVPGPGVCAVSEVSGHVSVYLTGNASVNKTECRIAALPLSPGHLSVVPKLLAVVDSVMPSVVRLYDPLSGRELHAYQGGIRHTCRIERVCIGTDPLSTDRLLLAVVDSSHSLSVTHVRPQSHASPLPLVAVPGIAPDDGIFIEGTDAMALLAKGAVHLHPCPGLSSSLSTLQGTRLTSAPAAVHITGHARLVSALPAVYKNRHAPSSLLRSPAVNVALPSGSTVSVAVPGIALLLLSLASQGEFDKVLRLVRAVDQQALFLVAHLLAVEKGELPTALATAGAMGALDTARSIKLLMDKNPGPELDAQLLVLKGQTSEALAIMMNSGMYKAAGIHLY</sequence>
<dbReference type="InterPro" id="IPR056456">
    <property type="entry name" value="Beta-prop_IFT80_2nd"/>
</dbReference>
<feature type="compositionally biased region" description="Basic and acidic residues" evidence="1">
    <location>
        <begin position="42"/>
        <end position="57"/>
    </location>
</feature>
<gene>
    <name evidence="3" type="ORF">KIPB_004618</name>
</gene>
<comment type="caution">
    <text evidence="3">The sequence shown here is derived from an EMBL/GenBank/DDBJ whole genome shotgun (WGS) entry which is preliminary data.</text>
</comment>
<dbReference type="PANTHER" id="PTHR24098:SF0">
    <property type="entry name" value="OUTER SEGMENT 5"/>
    <property type="match status" value="1"/>
</dbReference>
<proteinExistence type="predicted"/>
<feature type="region of interest" description="Disordered" evidence="1">
    <location>
        <begin position="39"/>
        <end position="58"/>
    </location>
</feature>
<keyword evidence="4" id="KW-1185">Reference proteome</keyword>
<dbReference type="InterPro" id="IPR015943">
    <property type="entry name" value="WD40/YVTN_repeat-like_dom_sf"/>
</dbReference>
<reference evidence="3 4" key="1">
    <citation type="journal article" date="2018" name="PLoS ONE">
        <title>The draft genome of Kipferlia bialata reveals reductive genome evolution in fornicate parasites.</title>
        <authorList>
            <person name="Tanifuji G."/>
            <person name="Takabayashi S."/>
            <person name="Kume K."/>
            <person name="Takagi M."/>
            <person name="Nakayama T."/>
            <person name="Kamikawa R."/>
            <person name="Inagaki Y."/>
            <person name="Hashimoto T."/>
        </authorList>
    </citation>
    <scope>NUCLEOTIDE SEQUENCE [LARGE SCALE GENOMIC DNA]</scope>
    <source>
        <strain evidence="3">NY0173</strain>
    </source>
</reference>
<accession>A0A9K3CX95</accession>